<name>A0ABV5VHG4_9ACTN</name>
<evidence type="ECO:0000313" key="2">
    <source>
        <dbReference type="EMBL" id="MFB9737261.1"/>
    </source>
</evidence>
<comment type="caution">
    <text evidence="2">The sequence shown here is derived from an EMBL/GenBank/DDBJ whole genome shotgun (WGS) entry which is preliminary data.</text>
</comment>
<protein>
    <recommendedName>
        <fullName evidence="4">DUF3558 domain-containing protein</fullName>
    </recommendedName>
</protein>
<dbReference type="Proteomes" id="UP001589703">
    <property type="component" value="Unassembled WGS sequence"/>
</dbReference>
<dbReference type="RefSeq" id="WP_247469252.1">
    <property type="nucleotide sequence ID" value="NZ_JBHMAR010000025.1"/>
</dbReference>
<evidence type="ECO:0000256" key="1">
    <source>
        <dbReference type="SAM" id="SignalP"/>
    </source>
</evidence>
<keyword evidence="3" id="KW-1185">Reference proteome</keyword>
<feature type="signal peptide" evidence="1">
    <location>
        <begin position="1"/>
        <end position="24"/>
    </location>
</feature>
<organism evidence="2 3">
    <name type="scientific">Streptomyces thermocoprophilus</name>
    <dbReference type="NCBI Taxonomy" id="78356"/>
    <lineage>
        <taxon>Bacteria</taxon>
        <taxon>Bacillati</taxon>
        <taxon>Actinomycetota</taxon>
        <taxon>Actinomycetes</taxon>
        <taxon>Kitasatosporales</taxon>
        <taxon>Streptomycetaceae</taxon>
        <taxon>Streptomyces</taxon>
    </lineage>
</organism>
<keyword evidence="1" id="KW-0732">Signal</keyword>
<evidence type="ECO:0000313" key="3">
    <source>
        <dbReference type="Proteomes" id="UP001589703"/>
    </source>
</evidence>
<sequence length="182" mass="19835">MMHTRKTRALTCALTAALALSLAACDGGREYTVLSEACGIPLDEAKLDPFLVDGKEMRAADQDFLDPSEHSGFCSIIVDSEPVAVLRVDIVDKVYDPMDPSEAFRFTNRKKMDDLPFEGLGALGDNQSMVSTDCKGPEVDALITYVSADPGDAEDIDRHRSALRALTLDLVPKVKKKLRCTV</sequence>
<proteinExistence type="predicted"/>
<feature type="chain" id="PRO_5046201275" description="DUF3558 domain-containing protein" evidence="1">
    <location>
        <begin position="25"/>
        <end position="182"/>
    </location>
</feature>
<dbReference type="EMBL" id="JBHMAR010000025">
    <property type="protein sequence ID" value="MFB9737261.1"/>
    <property type="molecule type" value="Genomic_DNA"/>
</dbReference>
<dbReference type="PROSITE" id="PS51257">
    <property type="entry name" value="PROKAR_LIPOPROTEIN"/>
    <property type="match status" value="1"/>
</dbReference>
<gene>
    <name evidence="2" type="ORF">ACFFRO_19330</name>
</gene>
<reference evidence="2 3" key="1">
    <citation type="submission" date="2024-09" db="EMBL/GenBank/DDBJ databases">
        <authorList>
            <person name="Sun Q."/>
            <person name="Mori K."/>
        </authorList>
    </citation>
    <scope>NUCLEOTIDE SEQUENCE [LARGE SCALE GENOMIC DNA]</scope>
    <source>
        <strain evidence="2 3">JCM 10918</strain>
    </source>
</reference>
<accession>A0ABV5VHG4</accession>
<evidence type="ECO:0008006" key="4">
    <source>
        <dbReference type="Google" id="ProtNLM"/>
    </source>
</evidence>